<dbReference type="RefSeq" id="WP_017869993.1">
    <property type="nucleotide sequence ID" value="NZ_BMLZ01000018.1"/>
</dbReference>
<evidence type="ECO:0008006" key="5">
    <source>
        <dbReference type="Google" id="ProtNLM"/>
    </source>
</evidence>
<gene>
    <name evidence="2" type="ORF">GCM10008021_16350</name>
    <name evidence="1" type="ORF">GCM10010914_22110</name>
</gene>
<dbReference type="EMBL" id="BMMA01000022">
    <property type="protein sequence ID" value="GGI87237.1"/>
    <property type="molecule type" value="Genomic_DNA"/>
</dbReference>
<reference evidence="1" key="2">
    <citation type="journal article" date="2014" name="Int. J. Syst. Evol. Microbiol.">
        <title>Complete genome sequence of Corynebacterium casei LMG S-19264T (=DSM 44701T), isolated from a smear-ripened cheese.</title>
        <authorList>
            <consortium name="US DOE Joint Genome Institute (JGI-PGF)"/>
            <person name="Walter F."/>
            <person name="Albersmeier A."/>
            <person name="Kalinowski J."/>
            <person name="Ruckert C."/>
        </authorList>
    </citation>
    <scope>NUCLEOTIDE SEQUENCE</scope>
    <source>
        <strain evidence="1">CGMCC 1.8885</strain>
    </source>
</reference>
<reference evidence="3" key="3">
    <citation type="journal article" date="2019" name="Int. J. Syst. Evol. Microbiol.">
        <title>The Global Catalogue of Microorganisms (GCM) 10K type strain sequencing project: providing services to taxonomists for standard genome sequencing and annotation.</title>
        <authorList>
            <consortium name="The Broad Institute Genomics Platform"/>
            <consortium name="The Broad Institute Genome Sequencing Center for Infectious Disease"/>
            <person name="Wu L."/>
            <person name="Ma J."/>
        </authorList>
    </citation>
    <scope>NUCLEOTIDE SEQUENCE [LARGE SCALE GENOMIC DNA]</scope>
    <source>
        <strain evidence="3">CGMCC 1.8884</strain>
    </source>
</reference>
<reference evidence="1" key="4">
    <citation type="submission" date="2023-08" db="EMBL/GenBank/DDBJ databases">
        <authorList>
            <person name="Sun Q."/>
            <person name="Zhou Y."/>
        </authorList>
    </citation>
    <scope>NUCLEOTIDE SEQUENCE</scope>
    <source>
        <strain evidence="2">CGMCC 1.8884</strain>
        <strain evidence="1">CGMCC 1.8885</strain>
    </source>
</reference>
<accession>A0AAV4K929</accession>
<organism evidence="1 4">
    <name type="scientific">Deinococcus wulumuqiensis</name>
    <dbReference type="NCBI Taxonomy" id="980427"/>
    <lineage>
        <taxon>Bacteria</taxon>
        <taxon>Thermotogati</taxon>
        <taxon>Deinococcota</taxon>
        <taxon>Deinococci</taxon>
        <taxon>Deinococcales</taxon>
        <taxon>Deinococcaceae</taxon>
        <taxon>Deinococcus</taxon>
    </lineage>
</organism>
<proteinExistence type="predicted"/>
<evidence type="ECO:0000313" key="4">
    <source>
        <dbReference type="Proteomes" id="UP000652720"/>
    </source>
</evidence>
<reference evidence="2" key="1">
    <citation type="journal article" date="2014" name="Int. J. Syst. Evol. Microbiol.">
        <title>Complete genome of a new Firmicutes species belonging to the dominant human colonic microbiota ('Ruminococcus bicirculans') reveals two chromosomes and a selective capacity to utilize plant glucans.</title>
        <authorList>
            <consortium name="NISC Comparative Sequencing Program"/>
            <person name="Wegmann U."/>
            <person name="Louis P."/>
            <person name="Goesmann A."/>
            <person name="Henrissat B."/>
            <person name="Duncan S.H."/>
            <person name="Flint H.J."/>
        </authorList>
    </citation>
    <scope>NUCLEOTIDE SEQUENCE</scope>
    <source>
        <strain evidence="2">CGMCC 1.8884</strain>
    </source>
</reference>
<dbReference type="EMBL" id="BMLZ01000018">
    <property type="protein sequence ID" value="GGP29984.1"/>
    <property type="molecule type" value="Genomic_DNA"/>
</dbReference>
<dbReference type="Proteomes" id="UP000652720">
    <property type="component" value="Unassembled WGS sequence"/>
</dbReference>
<comment type="caution">
    <text evidence="1">The sequence shown here is derived from an EMBL/GenBank/DDBJ whole genome shotgun (WGS) entry which is preliminary data.</text>
</comment>
<name>A0AAV4K929_9DEIO</name>
<evidence type="ECO:0000313" key="1">
    <source>
        <dbReference type="EMBL" id="GGI87237.1"/>
    </source>
</evidence>
<dbReference type="GeneID" id="59164409"/>
<keyword evidence="3" id="KW-1185">Reference proteome</keyword>
<dbReference type="AlphaFoldDB" id="A0AAV4K929"/>
<sequence>METLAQQLQDALGTGVAVYLGSEYLDRQPQLPLVIVLPGSVRYDAPDGSVADALAMGTAETTLVCKAVTFEEAALLADLCYAAIGPGKPATSRLRSETWGDYTVRVADLTITFPAVLTRSDITRVRVAHFTQLAQFMDTPEVVPDDETYRPNGETQFVESD</sequence>
<evidence type="ECO:0000313" key="3">
    <source>
        <dbReference type="Proteomes" id="UP000630135"/>
    </source>
</evidence>
<protein>
    <recommendedName>
        <fullName evidence="5">DUF3168 domain-containing protein</fullName>
    </recommendedName>
</protein>
<evidence type="ECO:0000313" key="2">
    <source>
        <dbReference type="EMBL" id="GGP29984.1"/>
    </source>
</evidence>
<dbReference type="Proteomes" id="UP000630135">
    <property type="component" value="Unassembled WGS sequence"/>
</dbReference>